<feature type="transmembrane region" description="Helical" evidence="1">
    <location>
        <begin position="116"/>
        <end position="137"/>
    </location>
</feature>
<dbReference type="AlphaFoldDB" id="R9GMK6"/>
<dbReference type="STRING" id="1150600.ADIARSV_3756"/>
<organism evidence="2 3">
    <name type="scientific">Arcticibacter svalbardensis MN12-7</name>
    <dbReference type="NCBI Taxonomy" id="1150600"/>
    <lineage>
        <taxon>Bacteria</taxon>
        <taxon>Pseudomonadati</taxon>
        <taxon>Bacteroidota</taxon>
        <taxon>Sphingobacteriia</taxon>
        <taxon>Sphingobacteriales</taxon>
        <taxon>Sphingobacteriaceae</taxon>
        <taxon>Arcticibacter</taxon>
    </lineage>
</organism>
<keyword evidence="1" id="KW-0472">Membrane</keyword>
<feature type="transmembrane region" description="Helical" evidence="1">
    <location>
        <begin position="31"/>
        <end position="49"/>
    </location>
</feature>
<evidence type="ECO:0000313" key="2">
    <source>
        <dbReference type="EMBL" id="EOR93067.1"/>
    </source>
</evidence>
<sequence length="187" mass="22446">MWKGQTDEPKMNYEDLLKDVGKSNRSLSNKILLETLVMLAGIILFIWIWHHFSFLMWTTHVSLAILISCCLYYVTVEFLDYKSLSRSDQVLQKPDEYVHYLKEYSRSRHRFNTQNYLIYSLFIGLAICLYSIEVYYVSPLWQTILAAVFTIGWFLVCWKLMIGYRKREQERLDDMITNLEKLKNQFH</sequence>
<reference evidence="2 3" key="1">
    <citation type="journal article" date="2013" name="Genome Announc.">
        <title>Draft Genome Sequence of Arcticibacter svalbardensis Strain MN12-7T, a Member of the Family Sphingobacteriaceae Isolated from an Arctic Soil Sample.</title>
        <authorList>
            <person name="Shivaji S."/>
            <person name="Ara S."/>
            <person name="Prasad S."/>
            <person name="Manasa B.P."/>
            <person name="Begum Z."/>
            <person name="Singh A."/>
            <person name="Kumar Pinnaka A."/>
        </authorList>
    </citation>
    <scope>NUCLEOTIDE SEQUENCE [LARGE SCALE GENOMIC DNA]</scope>
    <source>
        <strain evidence="2 3">MN12-7</strain>
    </source>
</reference>
<evidence type="ECO:0000313" key="3">
    <source>
        <dbReference type="Proteomes" id="UP000014174"/>
    </source>
</evidence>
<dbReference type="Proteomes" id="UP000014174">
    <property type="component" value="Unassembled WGS sequence"/>
</dbReference>
<protein>
    <submittedName>
        <fullName evidence="2">Uncharacterized protein</fullName>
    </submittedName>
</protein>
<accession>R9GMK6</accession>
<evidence type="ECO:0000256" key="1">
    <source>
        <dbReference type="SAM" id="Phobius"/>
    </source>
</evidence>
<keyword evidence="1" id="KW-1133">Transmembrane helix</keyword>
<feature type="transmembrane region" description="Helical" evidence="1">
    <location>
        <begin position="55"/>
        <end position="76"/>
    </location>
</feature>
<feature type="transmembrane region" description="Helical" evidence="1">
    <location>
        <begin position="143"/>
        <end position="162"/>
    </location>
</feature>
<name>R9GMK6_9SPHI</name>
<dbReference type="eggNOG" id="ENOG5032T6Q">
    <property type="taxonomic scope" value="Bacteria"/>
</dbReference>
<comment type="caution">
    <text evidence="2">The sequence shown here is derived from an EMBL/GenBank/DDBJ whole genome shotgun (WGS) entry which is preliminary data.</text>
</comment>
<dbReference type="EMBL" id="AQPN01000131">
    <property type="protein sequence ID" value="EOR93067.1"/>
    <property type="molecule type" value="Genomic_DNA"/>
</dbReference>
<proteinExistence type="predicted"/>
<gene>
    <name evidence="2" type="ORF">ADIARSV_3756</name>
</gene>
<keyword evidence="3" id="KW-1185">Reference proteome</keyword>
<keyword evidence="1" id="KW-0812">Transmembrane</keyword>